<proteinExistence type="predicted"/>
<dbReference type="EMBL" id="KN558245">
    <property type="protein sequence ID" value="KHJ87228.1"/>
    <property type="molecule type" value="Genomic_DNA"/>
</dbReference>
<reference evidence="2 3" key="1">
    <citation type="submission" date="2014-03" db="EMBL/GenBank/DDBJ databases">
        <title>Draft genome of the hookworm Oesophagostomum dentatum.</title>
        <authorList>
            <person name="Mitreva M."/>
        </authorList>
    </citation>
    <scope>NUCLEOTIDE SEQUENCE [LARGE SCALE GENOMIC DNA]</scope>
    <source>
        <strain evidence="2 3">OD-Hann</strain>
    </source>
</reference>
<feature type="compositionally biased region" description="Low complexity" evidence="1">
    <location>
        <begin position="247"/>
        <end position="256"/>
    </location>
</feature>
<feature type="region of interest" description="Disordered" evidence="1">
    <location>
        <begin position="469"/>
        <end position="501"/>
    </location>
</feature>
<evidence type="ECO:0000313" key="3">
    <source>
        <dbReference type="Proteomes" id="UP000053660"/>
    </source>
</evidence>
<dbReference type="AlphaFoldDB" id="A0A0B1SPJ1"/>
<organism evidence="2 3">
    <name type="scientific">Oesophagostomum dentatum</name>
    <name type="common">Nodular worm</name>
    <dbReference type="NCBI Taxonomy" id="61180"/>
    <lineage>
        <taxon>Eukaryota</taxon>
        <taxon>Metazoa</taxon>
        <taxon>Ecdysozoa</taxon>
        <taxon>Nematoda</taxon>
        <taxon>Chromadorea</taxon>
        <taxon>Rhabditida</taxon>
        <taxon>Rhabditina</taxon>
        <taxon>Rhabditomorpha</taxon>
        <taxon>Strongyloidea</taxon>
        <taxon>Strongylidae</taxon>
        <taxon>Oesophagostomum</taxon>
    </lineage>
</organism>
<dbReference type="OrthoDB" id="5874281at2759"/>
<feature type="region of interest" description="Disordered" evidence="1">
    <location>
        <begin position="142"/>
        <end position="201"/>
    </location>
</feature>
<feature type="compositionally biased region" description="Basic and acidic residues" evidence="1">
    <location>
        <begin position="149"/>
        <end position="160"/>
    </location>
</feature>
<protein>
    <submittedName>
        <fullName evidence="2">Uncharacterized protein</fullName>
    </submittedName>
</protein>
<accession>A0A0B1SPJ1</accession>
<gene>
    <name evidence="2" type="ORF">OESDEN_13002</name>
</gene>
<feature type="region of interest" description="Disordered" evidence="1">
    <location>
        <begin position="224"/>
        <end position="295"/>
    </location>
</feature>
<keyword evidence="3" id="KW-1185">Reference proteome</keyword>
<feature type="compositionally biased region" description="Basic and acidic residues" evidence="1">
    <location>
        <begin position="268"/>
        <end position="295"/>
    </location>
</feature>
<feature type="compositionally biased region" description="Basic and acidic residues" evidence="1">
    <location>
        <begin position="173"/>
        <end position="200"/>
    </location>
</feature>
<dbReference type="Proteomes" id="UP000053660">
    <property type="component" value="Unassembled WGS sequence"/>
</dbReference>
<sequence>MVRLIAQPTTNRFPPSKIMVKWVEADDDEDDNVYNEERYPSALLKSYVDPWAEERRPWLLLKFGYSTVAIRNEDLIWRAMDIVTEELSRRGIFLKRSPLYYSLSCLEEKQIAEELHYKLKDIGPDIYPVLLLVDDCNSPNRFRGYGRTEPPDHQYSSRDYDPDDPYLIHRQTPRSECRNSDKTLSHGDRDQYSDDWDRTSVKNSVRNGSAFYAHHDYERCEDGYYSADRGPSNERPHFPGRPPSETNNNRNRSLNNGDIPSGNYCETQEDRQSTPVGRCEESNDETERFEECVKSPPDDKKIATARDVELALDYVENNRSDPDIVAYVAVPYLFNRLKAPFQDMLSNISLMRLIDICCSVDAEVKDVYDGICHIIQSLVSSSYIQTVCNKFGYPAAEDTSLWNQDLCDLFVAIMKLFLLADKYGYNGEETCNAWKTFYGVLTALPEAFWCQAPKRRWLEDMAARLMPQNNDQLSPMPIEEQRASAPVNVEEVPRSSERPAK</sequence>
<feature type="compositionally biased region" description="Basic and acidic residues" evidence="1">
    <location>
        <begin position="491"/>
        <end position="501"/>
    </location>
</feature>
<evidence type="ECO:0000256" key="1">
    <source>
        <dbReference type="SAM" id="MobiDB-lite"/>
    </source>
</evidence>
<evidence type="ECO:0000313" key="2">
    <source>
        <dbReference type="EMBL" id="KHJ87228.1"/>
    </source>
</evidence>
<name>A0A0B1SPJ1_OESDE</name>